<accession>A0A087U2A5</accession>
<dbReference type="CDD" id="cd07542">
    <property type="entry name" value="P-type_ATPase_cation"/>
    <property type="match status" value="1"/>
</dbReference>
<comment type="catalytic activity">
    <reaction evidence="12 13">
        <text>ATP + H2O = ADP + phosphate + H(+)</text>
        <dbReference type="Rhea" id="RHEA:13065"/>
        <dbReference type="ChEBI" id="CHEBI:15377"/>
        <dbReference type="ChEBI" id="CHEBI:15378"/>
        <dbReference type="ChEBI" id="CHEBI:30616"/>
        <dbReference type="ChEBI" id="CHEBI:43474"/>
        <dbReference type="ChEBI" id="CHEBI:456216"/>
    </reaction>
</comment>
<dbReference type="EMBL" id="KK117826">
    <property type="protein sequence ID" value="KFM71494.1"/>
    <property type="molecule type" value="Genomic_DNA"/>
</dbReference>
<feature type="transmembrane region" description="Helical" evidence="13">
    <location>
        <begin position="256"/>
        <end position="272"/>
    </location>
</feature>
<gene>
    <name evidence="17" type="ORF">X975_02636</name>
</gene>
<dbReference type="GO" id="GO:0006874">
    <property type="term" value="P:intracellular calcium ion homeostasis"/>
    <property type="evidence" value="ECO:0007669"/>
    <property type="project" value="TreeGrafter"/>
</dbReference>
<evidence type="ECO:0000256" key="8">
    <source>
        <dbReference type="ARBA" id="ARBA00022842"/>
    </source>
</evidence>
<dbReference type="Pfam" id="PF00122">
    <property type="entry name" value="E1-E2_ATPase"/>
    <property type="match status" value="1"/>
</dbReference>
<evidence type="ECO:0000256" key="13">
    <source>
        <dbReference type="RuleBase" id="RU362082"/>
    </source>
</evidence>
<dbReference type="GO" id="GO:0031902">
    <property type="term" value="C:late endosome membrane"/>
    <property type="evidence" value="ECO:0007669"/>
    <property type="project" value="TreeGrafter"/>
</dbReference>
<dbReference type="SFLD" id="SFLDS00003">
    <property type="entry name" value="Haloacid_Dehalogenase"/>
    <property type="match status" value="1"/>
</dbReference>
<dbReference type="InterPro" id="IPR059000">
    <property type="entry name" value="ATPase_P-type_domA"/>
</dbReference>
<dbReference type="PROSITE" id="PS00154">
    <property type="entry name" value="ATPASE_E1_E2"/>
    <property type="match status" value="1"/>
</dbReference>
<dbReference type="InterPro" id="IPR047821">
    <property type="entry name" value="P5B-type_ATPase"/>
</dbReference>
<dbReference type="SUPFAM" id="SSF81653">
    <property type="entry name" value="Calcium ATPase, transduction domain A"/>
    <property type="match status" value="1"/>
</dbReference>
<keyword evidence="10 13" id="KW-1133">Transmembrane helix</keyword>
<evidence type="ECO:0000256" key="2">
    <source>
        <dbReference type="ARBA" id="ARBA00006000"/>
    </source>
</evidence>
<feature type="transmembrane region" description="Helical" evidence="13">
    <location>
        <begin position="278"/>
        <end position="296"/>
    </location>
</feature>
<feature type="transmembrane region" description="Helical" evidence="13">
    <location>
        <begin position="1181"/>
        <end position="1205"/>
    </location>
</feature>
<dbReference type="FunFam" id="3.40.50.1000:FF:000045">
    <property type="entry name" value="Cation-transporting ATPase"/>
    <property type="match status" value="1"/>
</dbReference>
<evidence type="ECO:0000256" key="11">
    <source>
        <dbReference type="ARBA" id="ARBA00023136"/>
    </source>
</evidence>
<keyword evidence="11 13" id="KW-0472">Membrane</keyword>
<dbReference type="Proteomes" id="UP000054359">
    <property type="component" value="Unassembled WGS sequence"/>
</dbReference>
<dbReference type="InterPro" id="IPR023214">
    <property type="entry name" value="HAD_sf"/>
</dbReference>
<dbReference type="AlphaFoldDB" id="A0A087U2A5"/>
<dbReference type="GO" id="GO:0015662">
    <property type="term" value="F:P-type ion transporter activity"/>
    <property type="evidence" value="ECO:0007669"/>
    <property type="project" value="InterPro"/>
</dbReference>
<evidence type="ECO:0000256" key="9">
    <source>
        <dbReference type="ARBA" id="ARBA00022967"/>
    </source>
</evidence>
<evidence type="ECO:0000256" key="10">
    <source>
        <dbReference type="ARBA" id="ARBA00022989"/>
    </source>
</evidence>
<keyword evidence="6 13" id="KW-0547">Nucleotide-binding</keyword>
<feature type="transmembrane region" description="Helical" evidence="13">
    <location>
        <begin position="1111"/>
        <end position="1129"/>
    </location>
</feature>
<feature type="transmembrane region" description="Helical" evidence="13">
    <location>
        <begin position="480"/>
        <end position="507"/>
    </location>
</feature>
<dbReference type="PANTHER" id="PTHR45630">
    <property type="entry name" value="CATION-TRANSPORTING ATPASE-RELATED"/>
    <property type="match status" value="1"/>
</dbReference>
<dbReference type="InterPro" id="IPR023299">
    <property type="entry name" value="ATPase_P-typ_cyto_dom_N"/>
</dbReference>
<evidence type="ECO:0000259" key="14">
    <source>
        <dbReference type="Pfam" id="PF00122"/>
    </source>
</evidence>
<dbReference type="GO" id="GO:0016887">
    <property type="term" value="F:ATP hydrolysis activity"/>
    <property type="evidence" value="ECO:0007669"/>
    <property type="project" value="InterPro"/>
</dbReference>
<dbReference type="InterPro" id="IPR001757">
    <property type="entry name" value="P_typ_ATPase"/>
</dbReference>
<dbReference type="EC" id="7.2.2.-" evidence="13"/>
<dbReference type="GO" id="GO:0046872">
    <property type="term" value="F:metal ion binding"/>
    <property type="evidence" value="ECO:0007669"/>
    <property type="project" value="UniProtKB-UniRule"/>
</dbReference>
<dbReference type="InterPro" id="IPR018303">
    <property type="entry name" value="ATPase_P-typ_P_site"/>
</dbReference>
<dbReference type="InterPro" id="IPR008250">
    <property type="entry name" value="ATPase_P-typ_transduc_dom_A_sf"/>
</dbReference>
<evidence type="ECO:0000256" key="5">
    <source>
        <dbReference type="ARBA" id="ARBA00022723"/>
    </source>
</evidence>
<protein>
    <recommendedName>
        <fullName evidence="13">Cation-transporting ATPase</fullName>
        <ecNumber evidence="13">7.2.2.-</ecNumber>
    </recommendedName>
</protein>
<dbReference type="GO" id="GO:0019829">
    <property type="term" value="F:ATPase-coupled monoatomic cation transmembrane transporter activity"/>
    <property type="evidence" value="ECO:0007669"/>
    <property type="project" value="UniProtKB-UniRule"/>
</dbReference>
<name>A0A087U2A5_STEMI</name>
<evidence type="ECO:0000259" key="15">
    <source>
        <dbReference type="Pfam" id="PF00690"/>
    </source>
</evidence>
<keyword evidence="4 13" id="KW-0812">Transmembrane</keyword>
<dbReference type="FunFam" id="1.20.1110.10:FF:000023">
    <property type="entry name" value="Cation-transporting ATPase"/>
    <property type="match status" value="1"/>
</dbReference>
<dbReference type="SFLD" id="SFLDG00002">
    <property type="entry name" value="C1.7:_P-type_atpase_like"/>
    <property type="match status" value="1"/>
</dbReference>
<reference evidence="17 18" key="1">
    <citation type="submission" date="2013-11" db="EMBL/GenBank/DDBJ databases">
        <title>Genome sequencing of Stegodyphus mimosarum.</title>
        <authorList>
            <person name="Bechsgaard J."/>
        </authorList>
    </citation>
    <scope>NUCLEOTIDE SEQUENCE [LARGE SCALE GENOMIC DNA]</scope>
</reference>
<dbReference type="InterPro" id="IPR023298">
    <property type="entry name" value="ATPase_P-typ_TM_dom_sf"/>
</dbReference>
<feature type="non-terminal residue" evidence="17">
    <location>
        <position position="1258"/>
    </location>
</feature>
<dbReference type="InterPro" id="IPR036412">
    <property type="entry name" value="HAD-like_sf"/>
</dbReference>
<dbReference type="Pfam" id="PF13246">
    <property type="entry name" value="Cation_ATPase"/>
    <property type="match status" value="1"/>
</dbReference>
<dbReference type="InterPro" id="IPR044492">
    <property type="entry name" value="P_typ_ATPase_HD_dom"/>
</dbReference>
<dbReference type="InterPro" id="IPR004014">
    <property type="entry name" value="ATPase_P-typ_cation-transptr_N"/>
</dbReference>
<dbReference type="Pfam" id="PF00690">
    <property type="entry name" value="Cation_ATPase_N"/>
    <property type="match status" value="1"/>
</dbReference>
<organism evidence="17 18">
    <name type="scientific">Stegodyphus mimosarum</name>
    <name type="common">African social velvet spider</name>
    <dbReference type="NCBI Taxonomy" id="407821"/>
    <lineage>
        <taxon>Eukaryota</taxon>
        <taxon>Metazoa</taxon>
        <taxon>Ecdysozoa</taxon>
        <taxon>Arthropoda</taxon>
        <taxon>Chelicerata</taxon>
        <taxon>Arachnida</taxon>
        <taxon>Araneae</taxon>
        <taxon>Araneomorphae</taxon>
        <taxon>Entelegynae</taxon>
        <taxon>Eresoidea</taxon>
        <taxon>Eresidae</taxon>
        <taxon>Stegodyphus</taxon>
    </lineage>
</organism>
<feature type="transmembrane region" description="Helical" evidence="13">
    <location>
        <begin position="992"/>
        <end position="1016"/>
    </location>
</feature>
<dbReference type="SUPFAM" id="SSF81665">
    <property type="entry name" value="Calcium ATPase, transmembrane domain M"/>
    <property type="match status" value="1"/>
</dbReference>
<feature type="domain" description="Cation-transporting P-type ATPase N-terminal" evidence="15">
    <location>
        <begin position="222"/>
        <end position="270"/>
    </location>
</feature>
<comment type="subcellular location">
    <subcellularLocation>
        <location evidence="1 13">Membrane</location>
        <topology evidence="1 13">Multi-pass membrane protein</topology>
    </subcellularLocation>
</comment>
<dbReference type="GO" id="GO:0015203">
    <property type="term" value="F:polyamine transmembrane transporter activity"/>
    <property type="evidence" value="ECO:0007669"/>
    <property type="project" value="TreeGrafter"/>
</dbReference>
<dbReference type="InterPro" id="IPR047819">
    <property type="entry name" value="P5A-ATPase_N"/>
</dbReference>
<evidence type="ECO:0000256" key="6">
    <source>
        <dbReference type="ARBA" id="ARBA00022741"/>
    </source>
</evidence>
<evidence type="ECO:0000313" key="18">
    <source>
        <dbReference type="Proteomes" id="UP000054359"/>
    </source>
</evidence>
<feature type="transmembrane region" description="Helical" evidence="13">
    <location>
        <begin position="1068"/>
        <end position="1091"/>
    </location>
</feature>
<dbReference type="PRINTS" id="PR00119">
    <property type="entry name" value="CATATPASE"/>
</dbReference>
<dbReference type="NCBIfam" id="TIGR01494">
    <property type="entry name" value="ATPase_P-type"/>
    <property type="match status" value="2"/>
</dbReference>
<keyword evidence="9 13" id="KW-1278">Translocase</keyword>
<dbReference type="NCBIfam" id="TIGR01657">
    <property type="entry name" value="P-ATPase-V"/>
    <property type="match status" value="1"/>
</dbReference>
<evidence type="ECO:0000313" key="17">
    <source>
        <dbReference type="EMBL" id="KFM71494.1"/>
    </source>
</evidence>
<dbReference type="FunFam" id="2.70.150.10:FF:000060">
    <property type="entry name" value="Cation-transporting ATPase"/>
    <property type="match status" value="1"/>
</dbReference>
<dbReference type="SUPFAM" id="SSF56784">
    <property type="entry name" value="HAD-like"/>
    <property type="match status" value="1"/>
</dbReference>
<dbReference type="Gene3D" id="2.70.150.10">
    <property type="entry name" value="Calcium-transporting ATPase, cytoplasmic transduction domain A"/>
    <property type="match status" value="1"/>
</dbReference>
<feature type="transmembrane region" description="Helical" evidence="13">
    <location>
        <begin position="1141"/>
        <end position="1161"/>
    </location>
</feature>
<dbReference type="STRING" id="407821.A0A087U2A5"/>
<evidence type="ECO:0000256" key="1">
    <source>
        <dbReference type="ARBA" id="ARBA00004141"/>
    </source>
</evidence>
<feature type="domain" description="P5B-type ATPase N-terminal" evidence="16">
    <location>
        <begin position="73"/>
        <end position="196"/>
    </location>
</feature>
<evidence type="ECO:0000259" key="16">
    <source>
        <dbReference type="Pfam" id="PF12409"/>
    </source>
</evidence>
<feature type="transmembrane region" description="Helical" evidence="13">
    <location>
        <begin position="90"/>
        <end position="106"/>
    </location>
</feature>
<keyword evidence="5 13" id="KW-0479">Metal-binding</keyword>
<dbReference type="GO" id="GO:0005524">
    <property type="term" value="F:ATP binding"/>
    <property type="evidence" value="ECO:0007669"/>
    <property type="project" value="UniProtKB-UniRule"/>
</dbReference>
<evidence type="ECO:0000256" key="7">
    <source>
        <dbReference type="ARBA" id="ARBA00022840"/>
    </source>
</evidence>
<dbReference type="PANTHER" id="PTHR45630:SF8">
    <property type="entry name" value="CATION-TRANSPORTING ATPASE"/>
    <property type="match status" value="1"/>
</dbReference>
<dbReference type="SFLD" id="SFLDF00027">
    <property type="entry name" value="p-type_atpase"/>
    <property type="match status" value="1"/>
</dbReference>
<feature type="domain" description="P-type ATPase A" evidence="14">
    <location>
        <begin position="316"/>
        <end position="434"/>
    </location>
</feature>
<dbReference type="OMA" id="MPEWGYL"/>
<evidence type="ECO:0000256" key="4">
    <source>
        <dbReference type="ARBA" id="ARBA00022692"/>
    </source>
</evidence>
<comment type="similarity">
    <text evidence="2 13">Belongs to the cation transport ATPase (P-type) (TC 3.A.3) family. Type V subfamily.</text>
</comment>
<dbReference type="Gene3D" id="3.40.50.1000">
    <property type="entry name" value="HAD superfamily/HAD-like"/>
    <property type="match status" value="1"/>
</dbReference>
<dbReference type="InterPro" id="IPR006544">
    <property type="entry name" value="P-type_TPase_V"/>
</dbReference>
<feature type="transmembrane region" description="Helical" evidence="13">
    <location>
        <begin position="1028"/>
        <end position="1047"/>
    </location>
</feature>
<evidence type="ECO:0000256" key="12">
    <source>
        <dbReference type="ARBA" id="ARBA00049360"/>
    </source>
</evidence>
<sequence length="1258" mass="141328">MEDSKKLPEVVLRPVYENSTASCDLNEKRNGHVNLACSDSALDANSENLKMPYLLLTKTGDRPQVITIEEGTDDQVEAYGYSESPCKKCLYNVGIFLSCGLLLLIFRWRPAWKVRMTCAPCSVSTATVLILKDLHGSLNVLKVKVEPVKATLPPELVYSRSLSSISNHQHDAMNFNYSPASSYRHFIHNCVKFVWDSKIACFKRLRGYDQGLICSDFYEKFHGLLAIEEKERREIYGPNCIDVEVKSYFRLFFDEVLNPFYIFQVLSVTLWLLDNYVYYAACILVITLISIAVSLYETKRQRIVLRDMVAHSNAVEVTVRRQDGVFEDIPAADLVPGDVIVIPEHGCLMACDAVLIAGNCIVNESMLTGESIPETKTPLTKHDDEIYTPLVHKRHTLFCGTQVIQTRYYQNNKVLAVVVRTGFSTAKGELVRSILFPKPMGFKFYKDAIKFVGLLAFIAVAGMGYSMYCYIIRGSSWSEMLIRALDIITIVVPPALPAAMTIGTVYAQNRLKKQGIFCISPPRINVGGKLKLICFDKTGTLTEEGLDLWGIIPSVEGKFKNLEHDASALSNYDALKVAMASCHSLTVIENELRGDPLDLKMFLATKWEMEEPGADTTKFDLLNPTVVRPPAVDSSKSSGNGLDAGDILPLNEPGLEDDSLSFPLSPTKESSLLDEIPYEVGIIRQFPFSSGLQRMSVMCRTLGSKHMDLYCKGAPEKISSLCLSETVPETFPELLKDYALQGYRVIALAYRKLDPKLSWHHAQKIKRDQVEKDLTFLGLLIMQNTLKPETTPVIKVLQDAKIRCVMVTGDNIMTAMSVARDCNMIPGTDKIMVIKGTPSDYEKPAHLYFEYAETPCMRNSDSTISEAVSVGSCSPMLDKVVNSKNHYHFVLDGKAFAVIRTYFPEIFPKVLLRGTVFARMAPDQKTQLVEALQEINYIVGMCGDGANDCGALKAADVGISLSEAEASVAAPFTSHIPNIRCVPIVIREGRCALVTSFSTFKFIALYSLTQFISVLILYTVDTNLTDQMFLYIDLGVITILAIVMGYTKAYEKLVPQRPRSSLISVPNVVSLVAQVLFISLIQIGCLIFLQIQKWYEPVHTEEAIFPCWENTTIFLVSCFQYIIIALIVSDGPPYRKHFFTNYLYLWSLAILTAFTTLLYFNPFELLASFMGLVKWQPNQHFMFRVTLLMIVGCNLFLALAFEMLVSKSRWLRWLVRFIKNKKEPKNEFKRIEKAISEDYLWPPTNKPIYASGPILIGH</sequence>
<keyword evidence="7 13" id="KW-0067">ATP-binding</keyword>
<keyword evidence="18" id="KW-1185">Reference proteome</keyword>
<dbReference type="Gene3D" id="3.40.1110.10">
    <property type="entry name" value="Calcium-transporting ATPase, cytoplasmic domain N"/>
    <property type="match status" value="1"/>
</dbReference>
<keyword evidence="8 13" id="KW-0460">Magnesium</keyword>
<proteinExistence type="inferred from homology"/>
<evidence type="ECO:0000256" key="3">
    <source>
        <dbReference type="ARBA" id="ARBA00022553"/>
    </source>
</evidence>
<dbReference type="Pfam" id="PF12409">
    <property type="entry name" value="P5-ATPase"/>
    <property type="match status" value="1"/>
</dbReference>
<dbReference type="OrthoDB" id="48943at2759"/>
<feature type="transmembrane region" description="Helical" evidence="13">
    <location>
        <begin position="448"/>
        <end position="468"/>
    </location>
</feature>
<keyword evidence="3" id="KW-0597">Phosphoprotein</keyword>